<dbReference type="InterPro" id="IPR000313">
    <property type="entry name" value="PWWP_dom"/>
</dbReference>
<feature type="region of interest" description="Disordered" evidence="1">
    <location>
        <begin position="832"/>
        <end position="873"/>
    </location>
</feature>
<feature type="compositionally biased region" description="Basic and acidic residues" evidence="1">
    <location>
        <begin position="76"/>
        <end position="101"/>
    </location>
</feature>
<feature type="region of interest" description="Disordered" evidence="1">
    <location>
        <begin position="968"/>
        <end position="1027"/>
    </location>
</feature>
<evidence type="ECO:0000313" key="4">
    <source>
        <dbReference type="Proteomes" id="UP001237642"/>
    </source>
</evidence>
<feature type="region of interest" description="Disordered" evidence="1">
    <location>
        <begin position="570"/>
        <end position="653"/>
    </location>
</feature>
<feature type="compositionally biased region" description="Gly residues" evidence="1">
    <location>
        <begin position="1015"/>
        <end position="1025"/>
    </location>
</feature>
<evidence type="ECO:0000256" key="1">
    <source>
        <dbReference type="SAM" id="MobiDB-lite"/>
    </source>
</evidence>
<feature type="compositionally biased region" description="Polar residues" evidence="1">
    <location>
        <begin position="472"/>
        <end position="485"/>
    </location>
</feature>
<dbReference type="CDD" id="cd05162">
    <property type="entry name" value="PWWP"/>
    <property type="match status" value="1"/>
</dbReference>
<dbReference type="SUPFAM" id="SSF63748">
    <property type="entry name" value="Tudor/PWWP/MBT"/>
    <property type="match status" value="1"/>
</dbReference>
<feature type="region of interest" description="Disordered" evidence="1">
    <location>
        <begin position="76"/>
        <end position="102"/>
    </location>
</feature>
<feature type="compositionally biased region" description="Basic and acidic residues" evidence="1">
    <location>
        <begin position="779"/>
        <end position="793"/>
    </location>
</feature>
<dbReference type="EMBL" id="JAUIZM010000010">
    <property type="protein sequence ID" value="KAK1360974.1"/>
    <property type="molecule type" value="Genomic_DNA"/>
</dbReference>
<feature type="region of interest" description="Disordered" evidence="1">
    <location>
        <begin position="760"/>
        <end position="793"/>
    </location>
</feature>
<reference evidence="3" key="1">
    <citation type="submission" date="2023-02" db="EMBL/GenBank/DDBJ databases">
        <title>Genome of toxic invasive species Heracleum sosnowskyi carries increased number of genes despite the absence of recent whole-genome duplications.</title>
        <authorList>
            <person name="Schelkunov M."/>
            <person name="Shtratnikova V."/>
            <person name="Makarenko M."/>
            <person name="Klepikova A."/>
            <person name="Omelchenko D."/>
            <person name="Novikova G."/>
            <person name="Obukhova E."/>
            <person name="Bogdanov V."/>
            <person name="Penin A."/>
            <person name="Logacheva M."/>
        </authorList>
    </citation>
    <scope>NUCLEOTIDE SEQUENCE</scope>
    <source>
        <strain evidence="3">Hsosn_3</strain>
        <tissue evidence="3">Leaf</tissue>
    </source>
</reference>
<feature type="compositionally biased region" description="Basic and acidic residues" evidence="1">
    <location>
        <begin position="441"/>
        <end position="465"/>
    </location>
</feature>
<dbReference type="PANTHER" id="PTHR10688">
    <property type="entry name" value="PWWP DOMAIN-CONTAINING PROTEIN"/>
    <property type="match status" value="1"/>
</dbReference>
<reference evidence="3" key="2">
    <citation type="submission" date="2023-05" db="EMBL/GenBank/DDBJ databases">
        <authorList>
            <person name="Schelkunov M.I."/>
        </authorList>
    </citation>
    <scope>NUCLEOTIDE SEQUENCE</scope>
    <source>
        <strain evidence="3">Hsosn_3</strain>
        <tissue evidence="3">Leaf</tissue>
    </source>
</reference>
<organism evidence="3 4">
    <name type="scientific">Heracleum sosnowskyi</name>
    <dbReference type="NCBI Taxonomy" id="360622"/>
    <lineage>
        <taxon>Eukaryota</taxon>
        <taxon>Viridiplantae</taxon>
        <taxon>Streptophyta</taxon>
        <taxon>Embryophyta</taxon>
        <taxon>Tracheophyta</taxon>
        <taxon>Spermatophyta</taxon>
        <taxon>Magnoliopsida</taxon>
        <taxon>eudicotyledons</taxon>
        <taxon>Gunneridae</taxon>
        <taxon>Pentapetalae</taxon>
        <taxon>asterids</taxon>
        <taxon>campanulids</taxon>
        <taxon>Apiales</taxon>
        <taxon>Apiaceae</taxon>
        <taxon>Apioideae</taxon>
        <taxon>apioid superclade</taxon>
        <taxon>Tordylieae</taxon>
        <taxon>Tordyliinae</taxon>
        <taxon>Heracleum</taxon>
    </lineage>
</organism>
<dbReference type="PANTHER" id="PTHR10688:SF5">
    <property type="entry name" value="PWWP DOMAIN-CONTAINING PROTEIN 1-RELATED"/>
    <property type="match status" value="1"/>
</dbReference>
<dbReference type="Gene3D" id="2.30.30.140">
    <property type="match status" value="1"/>
</dbReference>
<feature type="compositionally biased region" description="Basic residues" evidence="1">
    <location>
        <begin position="419"/>
        <end position="433"/>
    </location>
</feature>
<protein>
    <submittedName>
        <fullName evidence="3">PWWP domain-containing protein</fullName>
    </submittedName>
</protein>
<dbReference type="AlphaFoldDB" id="A0AAD8H7B1"/>
<dbReference type="Proteomes" id="UP001237642">
    <property type="component" value="Unassembled WGS sequence"/>
</dbReference>
<dbReference type="SMART" id="SM00293">
    <property type="entry name" value="PWWP"/>
    <property type="match status" value="1"/>
</dbReference>
<name>A0AAD8H7B1_9APIA</name>
<dbReference type="PROSITE" id="PS50812">
    <property type="entry name" value="PWWP"/>
    <property type="match status" value="1"/>
</dbReference>
<proteinExistence type="predicted"/>
<keyword evidence="4" id="KW-1185">Reference proteome</keyword>
<feature type="region of interest" description="Disordered" evidence="1">
    <location>
        <begin position="419"/>
        <end position="490"/>
    </location>
</feature>
<accession>A0AAD8H7B1</accession>
<comment type="caution">
    <text evidence="3">The sequence shown here is derived from an EMBL/GenBank/DDBJ whole genome shotgun (WGS) entry which is preliminary data.</text>
</comment>
<feature type="compositionally biased region" description="Polar residues" evidence="1">
    <location>
        <begin position="975"/>
        <end position="985"/>
    </location>
</feature>
<dbReference type="InterPro" id="IPR052657">
    <property type="entry name" value="PDP_family_Arabidopsis"/>
</dbReference>
<sequence>MNISIDKETDIKDLGEKIVAFDGSSDDNDSLHVKLIDGDEARVSNLMKVSKDEILGENKGLIDRVGVDAKVKERKEFSGGDGESSRVELSDSGVRKGEKGKERRMKRIEKVEKFVAGDGVKGSEFEIGDLVWGKVKSHPWWPGQIYNEKLASREVCKLKTAGYVLVAFFGDCSYGWFDPAELVRFESSYAEKSRQMSSRTFVKAVEEAVDEASRRRTLGLACRCRNLYNFRPTTVEGYVSVDVGEYESGSVYSVDQIRKSRDDFKPTEMLDFVNQLALSPIKVKHEDIEFVKNKATALAYRKAVYVEFDETYAQAFGYEAEHPSRGRTQGLNQPPKVANPAPLSGPLVIAEVLGKGKGSSKSCKSRERVKKDQYLFKRRDEINDLKTSVQVLPGQAASSEQPVYVDGSVAIPAGERAVQKKSTKVSKKHKASAKHQGTEGSVRDEVSDRRQEASGKGDMRDDKPSGLEIGHTDSQMNLVNSSNNKAVGEAPSQCFQAHEAKPFQHEGNAVGMKSQQNSRSEGGVGHAGINISDSVVDIPRPVDVKHEEAHLMAIKSVEHPEQSIAAKTEVHGEQAHDGSVGHPLRTGNAKSSKDGSDINNGIQAKKVKVRKRPAEKLNGDHSMPLMKKKRKKEPLSTENVKSSLSGGEVEPSVQSIAKSPVHVAISSREDLHVEPQGRESKILFETILAQKMVQVEKIALEPPELLHSLKVLAHSFTGGSNSSMAAVRQAFLRYRSLVFEKSLVLLPATGNDVRERRLIKPHRQVARPDDPSKGGLKRGPSDRQEEIAAKKKKKIDDMIELKAKKKAAQKTPVMQQGDVIKEASGLTMKLKPAPLKGARGPTMKSPKPPLTEASGPIMKSLKPAPLKKTEPSPKALGPMMLVMKFPPQGTLPSIMELKARFARFGQLDHSATRIYWKTSTCRLVYRRRVDAEEACRFASSTRNLFGNTDVRCYTREVEVTASVAEQGKVHKEDSSMGTSQLTDSAVEQRAARPLRTLQQPGGQPKSILKKSNGDETGGTNGGGKGTRVRFNLVEEETNRGGEQLIIGTKNINNNASFVDGGASSSTNHGLDFNSKNIVIPTSPMPILPVPTAVNSLRPPNYLHHTELAPRNGHNFNSLIAPSMTPSLPNVDISQQMMGLLNKCNDVVNKVTDFLGYVPLHPL</sequence>
<evidence type="ECO:0000313" key="3">
    <source>
        <dbReference type="EMBL" id="KAK1360974.1"/>
    </source>
</evidence>
<feature type="domain" description="PWWP" evidence="2">
    <location>
        <begin position="127"/>
        <end position="188"/>
    </location>
</feature>
<dbReference type="Pfam" id="PF00855">
    <property type="entry name" value="PWWP"/>
    <property type="match status" value="1"/>
</dbReference>
<gene>
    <name evidence="3" type="ORF">POM88_045448</name>
</gene>
<evidence type="ECO:0000259" key="2">
    <source>
        <dbReference type="PROSITE" id="PS50812"/>
    </source>
</evidence>
<feature type="region of interest" description="Disordered" evidence="1">
    <location>
        <begin position="509"/>
        <end position="529"/>
    </location>
</feature>
<feature type="compositionally biased region" description="Polar residues" evidence="1">
    <location>
        <begin position="636"/>
        <end position="645"/>
    </location>
</feature>